<feature type="chain" id="PRO_5021333749" description="DUF5977 domain-containing protein" evidence="1">
    <location>
        <begin position="24"/>
        <end position="1238"/>
    </location>
</feature>
<proteinExistence type="predicted"/>
<name>A0A4Y8SC87_9SPHI</name>
<dbReference type="Proteomes" id="UP000297540">
    <property type="component" value="Unassembled WGS sequence"/>
</dbReference>
<dbReference type="EMBL" id="SOZE01000017">
    <property type="protein sequence ID" value="TFF36207.1"/>
    <property type="molecule type" value="Genomic_DNA"/>
</dbReference>
<protein>
    <recommendedName>
        <fullName evidence="2">DUF5977 domain-containing protein</fullName>
    </recommendedName>
</protein>
<gene>
    <name evidence="3" type="ORF">E2R66_16840</name>
</gene>
<reference evidence="3 4" key="1">
    <citation type="journal article" date="2017" name="Int. J. Syst. Evol. Microbiol.">
        <title>Mucilaginibacterpsychrotolerans sp. nov., isolated from peatlands.</title>
        <authorList>
            <person name="Deng Y."/>
            <person name="Shen L."/>
            <person name="Xu B."/>
            <person name="Liu Y."/>
            <person name="Gu Z."/>
            <person name="Liu H."/>
            <person name="Zhou Y."/>
        </authorList>
    </citation>
    <scope>NUCLEOTIDE SEQUENCE [LARGE SCALE GENOMIC DNA]</scope>
    <source>
        <strain evidence="3 4">NH7-4</strain>
    </source>
</reference>
<accession>A0A4Y8SC87</accession>
<sequence>MKKNSACWLAFLIGVLFTLSSSAQTTQANYFIPTFYPRAPNTASIEKFGSYNVNLFTGLPDISIPLYSIDAGGVQFPITLSYHASGIRVSEVASWVGLGWSLSAGGVISRNIIGKADDGIQGYLQGYLKNTAALAGHTDNNIDSINYYNLGIYDSRPDIFSYSFPGHGGKFFLDGTSAFTPRFVPFAPIKVTNNYVNSGNPTMTTFNVTDEHGNKYTFGDQYLERTYTSTQSTPSVAATSGWPLETMITQNKRDTVRFTYSQQTVYQPDVVSNTDVVDDQVVSPQNFYTFGYKQGPQNISSAYVNEQLLQHIYFKNGRIDFELETTARADLATSGAYSLKNISVYIYNYGTKAMELQKRIRFYTSYFNPTISNAKRLKLDSIQVLDKAGSIAQHYSFDYNTAIALPYYGSLARDYWGFYNNKPNNSLTPNMTIQVSRYGGMENMTIGSTVPNSRYSDSTYMQAGVLTGIHYPTGGYSTFTYQTNQYWDNASSSLMQAGGLHVKSISSYDGVNPSPILKTYVYNNYTARKNYILENVFFATQIKRQNWSHAVNNGDSPNMTDWETERTFVSNPRIDIEPWDAATVVYPQVTEYTGTPTANVGKTEYLFRDLNDTQNIGSMTGTPIINSVFYARGQLIKKSEYLRKSDGSYQIVKVDSSSYTAFAATTYPNVGLTVGKTIANEGIDLVAHLGNVSGSQALDVNGYVLANYGITSDDNYLTGTLTRLYDYNDPTKYTVTKTDYKYGSQVHQQVVRVRHTDSKGVTKVTVNKYPADYTAGNTVLDNMLANNMQADLVEKYDSVKNVATGVSGVSGGQLNIYSNTIGANGAILVNAIKTLAVGAPVTNFTPSAVSGGTFSGDSRYVQMISFDTYDSKNNVSQYTPRNAAPVSVFWDYQQSLPVAQIQNALVTKVAYTGFEADGGNNWVYNMSGTLFDATAPSGSRTYPLTAGQISTAVIDFTKNNIVSYWSNGGPASVYFNGYITGTGLKSTAGGWTYYEHLVPAGSAASLLISGTQSIDELRLYPADAQMTTYTYDPNGVVLMEDTKGMVSRFEYDYSQRLRNIKDWNGNIVKNFGYHYYDMTVGNDAMLNVSFTRNNCPAGTTPQSTTYSVAANTYYSSTKASANASASYDLNINGQIKANNPAICGCPIQTISFTFSNTTGLNGYQASFSGPSSFYFNVPSSGTSTVQVPVGTYTLSINPVGTFVKNFKLGNRTPINGHNATFTSVNISTGTTDNSLSIY</sequence>
<organism evidence="3 4">
    <name type="scientific">Mucilaginibacter psychrotolerans</name>
    <dbReference type="NCBI Taxonomy" id="1524096"/>
    <lineage>
        <taxon>Bacteria</taxon>
        <taxon>Pseudomonadati</taxon>
        <taxon>Bacteroidota</taxon>
        <taxon>Sphingobacteriia</taxon>
        <taxon>Sphingobacteriales</taxon>
        <taxon>Sphingobacteriaceae</taxon>
        <taxon>Mucilaginibacter</taxon>
    </lineage>
</organism>
<dbReference type="Pfam" id="PF19404">
    <property type="entry name" value="DUF5977"/>
    <property type="match status" value="1"/>
</dbReference>
<evidence type="ECO:0000313" key="3">
    <source>
        <dbReference type="EMBL" id="TFF36207.1"/>
    </source>
</evidence>
<dbReference type="AlphaFoldDB" id="A0A4Y8SC87"/>
<feature type="domain" description="DUF5977" evidence="2">
    <location>
        <begin position="1082"/>
        <end position="1143"/>
    </location>
</feature>
<feature type="signal peptide" evidence="1">
    <location>
        <begin position="1"/>
        <end position="23"/>
    </location>
</feature>
<dbReference type="OrthoDB" id="903892at2"/>
<dbReference type="InterPro" id="IPR046020">
    <property type="entry name" value="DUF5977"/>
</dbReference>
<evidence type="ECO:0000259" key="2">
    <source>
        <dbReference type="Pfam" id="PF19404"/>
    </source>
</evidence>
<keyword evidence="1" id="KW-0732">Signal</keyword>
<evidence type="ECO:0000313" key="4">
    <source>
        <dbReference type="Proteomes" id="UP000297540"/>
    </source>
</evidence>
<keyword evidence="4" id="KW-1185">Reference proteome</keyword>
<evidence type="ECO:0000256" key="1">
    <source>
        <dbReference type="SAM" id="SignalP"/>
    </source>
</evidence>
<comment type="caution">
    <text evidence="3">The sequence shown here is derived from an EMBL/GenBank/DDBJ whole genome shotgun (WGS) entry which is preliminary data.</text>
</comment>
<dbReference type="RefSeq" id="WP_133232621.1">
    <property type="nucleotide sequence ID" value="NZ_SOZE01000017.1"/>
</dbReference>